<evidence type="ECO:0000256" key="1">
    <source>
        <dbReference type="SAM" id="MobiDB-lite"/>
    </source>
</evidence>
<dbReference type="AlphaFoldDB" id="A0AAP2Q3P2"/>
<accession>A0AAP2Q3P2</accession>
<reference evidence="2" key="1">
    <citation type="submission" date="2021-10" db="EMBL/GenBank/DDBJ databases">
        <title>Collection of gut derived symbiotic bacterial strains cultured from healthy donors.</title>
        <authorList>
            <person name="Lin H."/>
            <person name="Littmann E."/>
            <person name="Kohout C."/>
            <person name="Pamer E.G."/>
        </authorList>
    </citation>
    <scope>NUCLEOTIDE SEQUENCE</scope>
    <source>
        <strain evidence="2">DFI.2.94</strain>
    </source>
</reference>
<organism evidence="2 3">
    <name type="scientific">Parabacteroides distasonis</name>
    <dbReference type="NCBI Taxonomy" id="823"/>
    <lineage>
        <taxon>Bacteria</taxon>
        <taxon>Pseudomonadati</taxon>
        <taxon>Bacteroidota</taxon>
        <taxon>Bacteroidia</taxon>
        <taxon>Bacteroidales</taxon>
        <taxon>Tannerellaceae</taxon>
        <taxon>Parabacteroides</taxon>
    </lineage>
</organism>
<comment type="caution">
    <text evidence="2">The sequence shown here is derived from an EMBL/GenBank/DDBJ whole genome shotgun (WGS) entry which is preliminary data.</text>
</comment>
<protein>
    <submittedName>
        <fullName evidence="2">Recombinase RecT</fullName>
    </submittedName>
</protein>
<feature type="compositionally biased region" description="Basic and acidic residues" evidence="1">
    <location>
        <begin position="237"/>
        <end position="250"/>
    </location>
</feature>
<dbReference type="RefSeq" id="WP_134915239.1">
    <property type="nucleotide sequence ID" value="NZ_JAHOOC010000004.1"/>
</dbReference>
<dbReference type="Proteomes" id="UP001198806">
    <property type="component" value="Unassembled WGS sequence"/>
</dbReference>
<proteinExistence type="predicted"/>
<name>A0AAP2Q3P2_PARDI</name>
<feature type="region of interest" description="Disordered" evidence="1">
    <location>
        <begin position="237"/>
        <end position="292"/>
    </location>
</feature>
<dbReference type="EMBL" id="JAJCNI010000001">
    <property type="protein sequence ID" value="MCB6516298.1"/>
    <property type="molecule type" value="Genomic_DNA"/>
</dbReference>
<evidence type="ECO:0000313" key="3">
    <source>
        <dbReference type="Proteomes" id="UP001198806"/>
    </source>
</evidence>
<gene>
    <name evidence="2" type="ORF">LI194_00605</name>
</gene>
<feature type="compositionally biased region" description="Polar residues" evidence="1">
    <location>
        <begin position="277"/>
        <end position="286"/>
    </location>
</feature>
<sequence>MNTPVLAAQPQNMAINLFDPAQFETMQKICKMYVNSDLVPESYRVTDKRPESKAVANCMIAVSMAQRMNADHMMVMQNLDIIQGRPSWSAKFLIATVNSCGRFSPLRYKFTNLGKIKNVTYTDYEWRNGRREAVTKTLNIEIDNWECIAYSSEKGRDEILESTPITMEMAIKEGWYTKSGSKWQTMPRLMLQYRAASFWQRAYAPEISMGMITQEEARDIEDVDYIEINPEDKLKEELEKANKEEFKCQQEAKAASDPSPVMEDRPDPGNPEPPKAQSFNNASQGKPNWMRR</sequence>
<evidence type="ECO:0000313" key="2">
    <source>
        <dbReference type="EMBL" id="MCB6516298.1"/>
    </source>
</evidence>